<evidence type="ECO:0000313" key="3">
    <source>
        <dbReference type="Proteomes" id="UP000516513"/>
    </source>
</evidence>
<sequence length="210" mass="21209">MSDVQNNAASNALAALGLGAAAPAAESPVASPAPEVVSEPGVTPAVVEGADTAPVAAEGVVNSDATVTPTEGETAAGEAAAPVSEAPKAPSFVAGGTADLSFDDIPVTKRSGFTSKGGPSIYEIENIAAPGTDGKKYHGKLVEYKEGDVVAFKRSVQSSATSHNKDAKDAGTPNYYITRTAEVDGEFKGVYVIRTDERPVDDKEAAASAE</sequence>
<protein>
    <submittedName>
        <fullName evidence="2">Uncharacterized protein</fullName>
    </submittedName>
</protein>
<keyword evidence="3" id="KW-1185">Reference proteome</keyword>
<feature type="region of interest" description="Disordered" evidence="1">
    <location>
        <begin position="21"/>
        <end position="90"/>
    </location>
</feature>
<accession>A0A7L8G661</accession>
<feature type="compositionally biased region" description="Low complexity" evidence="1">
    <location>
        <begin position="65"/>
        <end position="86"/>
    </location>
</feature>
<dbReference type="Proteomes" id="UP000516513">
    <property type="component" value="Segment"/>
</dbReference>
<evidence type="ECO:0000256" key="1">
    <source>
        <dbReference type="SAM" id="MobiDB-lite"/>
    </source>
</evidence>
<reference evidence="2 3" key="1">
    <citation type="submission" date="2020-07" db="EMBL/GenBank/DDBJ databases">
        <title>Complete genome sequence of Rhizobium japonicum phage Paso.</title>
        <authorList>
            <person name="McBee D.B."/>
            <person name="Ravindran A."/>
            <person name="Newkirk H."/>
            <person name="Gonzalez C."/>
            <person name="Young R."/>
            <person name="Liu M."/>
        </authorList>
    </citation>
    <scope>NUCLEOTIDE SEQUENCE [LARGE SCALE GENOMIC DNA]</scope>
</reference>
<gene>
    <name evidence="2" type="ORF">CPT_Paso_012</name>
</gene>
<organism evidence="2 3">
    <name type="scientific">Rhizobium phage Paso</name>
    <dbReference type="NCBI Taxonomy" id="2767574"/>
    <lineage>
        <taxon>Viruses</taxon>
        <taxon>Duplodnaviria</taxon>
        <taxon>Heunggongvirae</taxon>
        <taxon>Uroviricota</taxon>
        <taxon>Caudoviricetes</taxon>
        <taxon>Autographivirales</taxon>
        <taxon>Dunnvirinae</taxon>
        <taxon>Pasovirus</taxon>
        <taxon>Pasovirus paso</taxon>
    </lineage>
</organism>
<name>A0A7L8G661_9CAUD</name>
<dbReference type="EMBL" id="MT708546">
    <property type="protein sequence ID" value="QOE32129.1"/>
    <property type="molecule type" value="Genomic_DNA"/>
</dbReference>
<evidence type="ECO:0000313" key="2">
    <source>
        <dbReference type="EMBL" id="QOE32129.1"/>
    </source>
</evidence>
<proteinExistence type="predicted"/>
<feature type="compositionally biased region" description="Low complexity" evidence="1">
    <location>
        <begin position="21"/>
        <end position="40"/>
    </location>
</feature>